<evidence type="ECO:0000313" key="3">
    <source>
        <dbReference type="EMBL" id="QDU33603.1"/>
    </source>
</evidence>
<dbReference type="SMART" id="SM00331">
    <property type="entry name" value="PP2C_SIG"/>
    <property type="match status" value="1"/>
</dbReference>
<dbReference type="Proteomes" id="UP000317369">
    <property type="component" value="Chromosome"/>
</dbReference>
<dbReference type="InterPro" id="IPR052016">
    <property type="entry name" value="Bact_Sigma-Reg"/>
</dbReference>
<keyword evidence="1 3" id="KW-0378">Hydrolase</keyword>
<dbReference type="Gene3D" id="3.60.40.10">
    <property type="entry name" value="PPM-type phosphatase domain"/>
    <property type="match status" value="1"/>
</dbReference>
<proteinExistence type="predicted"/>
<evidence type="ECO:0000256" key="1">
    <source>
        <dbReference type="ARBA" id="ARBA00022801"/>
    </source>
</evidence>
<dbReference type="PANTHER" id="PTHR43156:SF2">
    <property type="entry name" value="STAGE II SPORULATION PROTEIN E"/>
    <property type="match status" value="1"/>
</dbReference>
<gene>
    <name evidence="3" type="primary">rsbP_2</name>
    <name evidence="3" type="ORF">KS4_16550</name>
</gene>
<organism evidence="3 4">
    <name type="scientific">Poriferisphaera corsica</name>
    <dbReference type="NCBI Taxonomy" id="2528020"/>
    <lineage>
        <taxon>Bacteria</taxon>
        <taxon>Pseudomonadati</taxon>
        <taxon>Planctomycetota</taxon>
        <taxon>Phycisphaerae</taxon>
        <taxon>Phycisphaerales</taxon>
        <taxon>Phycisphaeraceae</taxon>
        <taxon>Poriferisphaera</taxon>
    </lineage>
</organism>
<evidence type="ECO:0000259" key="2">
    <source>
        <dbReference type="SMART" id="SM00331"/>
    </source>
</evidence>
<feature type="domain" description="PPM-type phosphatase" evidence="2">
    <location>
        <begin position="173"/>
        <end position="403"/>
    </location>
</feature>
<accession>A0A517YTP2</accession>
<dbReference type="RefSeq" id="WP_145076771.1">
    <property type="nucleotide sequence ID" value="NZ_CP036425.1"/>
</dbReference>
<keyword evidence="4" id="KW-1185">Reference proteome</keyword>
<name>A0A517YTP2_9BACT</name>
<dbReference type="EMBL" id="CP036425">
    <property type="protein sequence ID" value="QDU33603.1"/>
    <property type="molecule type" value="Genomic_DNA"/>
</dbReference>
<protein>
    <submittedName>
        <fullName evidence="3">Phosphoserine phosphatase RsbP</fullName>
        <ecNumber evidence="3">3.1.3.3</ecNumber>
    </submittedName>
</protein>
<dbReference type="Pfam" id="PF07228">
    <property type="entry name" value="SpoIIE"/>
    <property type="match status" value="1"/>
</dbReference>
<dbReference type="PANTHER" id="PTHR43156">
    <property type="entry name" value="STAGE II SPORULATION PROTEIN E-RELATED"/>
    <property type="match status" value="1"/>
</dbReference>
<reference evidence="3 4" key="1">
    <citation type="submission" date="2019-02" db="EMBL/GenBank/DDBJ databases">
        <title>Deep-cultivation of Planctomycetes and their phenomic and genomic characterization uncovers novel biology.</title>
        <authorList>
            <person name="Wiegand S."/>
            <person name="Jogler M."/>
            <person name="Boedeker C."/>
            <person name="Pinto D."/>
            <person name="Vollmers J."/>
            <person name="Rivas-Marin E."/>
            <person name="Kohn T."/>
            <person name="Peeters S.H."/>
            <person name="Heuer A."/>
            <person name="Rast P."/>
            <person name="Oberbeckmann S."/>
            <person name="Bunk B."/>
            <person name="Jeske O."/>
            <person name="Meyerdierks A."/>
            <person name="Storesund J.E."/>
            <person name="Kallscheuer N."/>
            <person name="Luecker S."/>
            <person name="Lage O.M."/>
            <person name="Pohl T."/>
            <person name="Merkel B.J."/>
            <person name="Hornburger P."/>
            <person name="Mueller R.-W."/>
            <person name="Bruemmer F."/>
            <person name="Labrenz M."/>
            <person name="Spormann A.M."/>
            <person name="Op den Camp H."/>
            <person name="Overmann J."/>
            <person name="Amann R."/>
            <person name="Jetten M.S.M."/>
            <person name="Mascher T."/>
            <person name="Medema M.H."/>
            <person name="Devos D.P."/>
            <person name="Kaster A.-K."/>
            <person name="Ovreas L."/>
            <person name="Rohde M."/>
            <person name="Galperin M.Y."/>
            <person name="Jogler C."/>
        </authorList>
    </citation>
    <scope>NUCLEOTIDE SEQUENCE [LARGE SCALE GENOMIC DNA]</scope>
    <source>
        <strain evidence="3 4">KS4</strain>
    </source>
</reference>
<evidence type="ECO:0000313" key="4">
    <source>
        <dbReference type="Proteomes" id="UP000317369"/>
    </source>
</evidence>
<dbReference type="InterPro" id="IPR001932">
    <property type="entry name" value="PPM-type_phosphatase-like_dom"/>
</dbReference>
<dbReference type="KEGG" id="pcor:KS4_16550"/>
<dbReference type="GO" id="GO:0016791">
    <property type="term" value="F:phosphatase activity"/>
    <property type="evidence" value="ECO:0007669"/>
    <property type="project" value="TreeGrafter"/>
</dbReference>
<dbReference type="InterPro" id="IPR036457">
    <property type="entry name" value="PPM-type-like_dom_sf"/>
</dbReference>
<sequence length="413" mass="46150">MSKLILIAENQTLQDAAQKHIDTLLSAWHGPDKPQTHFVLAKDLQSSAQTLTTGIAWIWYDNSSSSSLYETLSHVQDAHAPSMITFTSELDPHGSSFDDGIVYCHPDATPDQTAVMIRTLFCQYHMIDGMRREMRVLNAHQGGLADQIGKMDEELRLAAQLQREFLPRELPTLRDVSFQVLWRPAGYVSGDIYDVQRLDENHIGFFVADAVGHGVPAALMTMYIKRSLQTKVIDPDSPRGYRILTPSETLAKLNHDMIERQAGKVRFATACCGLINCETNTLQIARAGHPFPMVLKADGANIMIEPEGGLLGVFPDEIFEQAEVTLNPNDRLLLYSDGFEVAFPQIGTQSSQGRIANEQYLEEFNMLREGHLEEVFDRFCSRLDQQAGSLNQRDDLTVICLAVNEKNAQQNAA</sequence>
<dbReference type="EC" id="3.1.3.3" evidence="3"/>
<dbReference type="AlphaFoldDB" id="A0A517YTP2"/>
<dbReference type="OrthoDB" id="9800897at2"/>
<dbReference type="SUPFAM" id="SSF81606">
    <property type="entry name" value="PP2C-like"/>
    <property type="match status" value="1"/>
</dbReference>